<dbReference type="InterPro" id="IPR020622">
    <property type="entry name" value="Ala_racemase_pyridoxalP-BS"/>
</dbReference>
<accession>A0A6J7DJA8</accession>
<dbReference type="GO" id="GO:0009252">
    <property type="term" value="P:peptidoglycan biosynthetic process"/>
    <property type="evidence" value="ECO:0007669"/>
    <property type="project" value="TreeGrafter"/>
</dbReference>
<dbReference type="SUPFAM" id="SSF51419">
    <property type="entry name" value="PLP-binding barrel"/>
    <property type="match status" value="1"/>
</dbReference>
<dbReference type="FunFam" id="2.40.37.10:FF:000015">
    <property type="entry name" value="Alanine racemase"/>
    <property type="match status" value="1"/>
</dbReference>
<evidence type="ECO:0000256" key="3">
    <source>
        <dbReference type="ARBA" id="ARBA00023235"/>
    </source>
</evidence>
<gene>
    <name evidence="5" type="ORF">UFOPK3402_00515</name>
</gene>
<dbReference type="GO" id="GO:0030170">
    <property type="term" value="F:pyridoxal phosphate binding"/>
    <property type="evidence" value="ECO:0007669"/>
    <property type="project" value="TreeGrafter"/>
</dbReference>
<keyword evidence="2" id="KW-0663">Pyridoxal phosphate</keyword>
<proteinExistence type="inferred from homology"/>
<dbReference type="PANTHER" id="PTHR30511:SF0">
    <property type="entry name" value="ALANINE RACEMASE, CATABOLIC-RELATED"/>
    <property type="match status" value="1"/>
</dbReference>
<dbReference type="HAMAP" id="MF_01201">
    <property type="entry name" value="Ala_racemase"/>
    <property type="match status" value="1"/>
</dbReference>
<dbReference type="Pfam" id="PF00842">
    <property type="entry name" value="Ala_racemase_C"/>
    <property type="match status" value="1"/>
</dbReference>
<organism evidence="5">
    <name type="scientific">freshwater metagenome</name>
    <dbReference type="NCBI Taxonomy" id="449393"/>
    <lineage>
        <taxon>unclassified sequences</taxon>
        <taxon>metagenomes</taxon>
        <taxon>ecological metagenomes</taxon>
    </lineage>
</organism>
<dbReference type="CDD" id="cd00430">
    <property type="entry name" value="PLPDE_III_AR"/>
    <property type="match status" value="1"/>
</dbReference>
<dbReference type="GO" id="GO:0008784">
    <property type="term" value="F:alanine racemase activity"/>
    <property type="evidence" value="ECO:0007669"/>
    <property type="project" value="InterPro"/>
</dbReference>
<keyword evidence="3" id="KW-0413">Isomerase</keyword>
<dbReference type="Pfam" id="PF01168">
    <property type="entry name" value="Ala_racemase_N"/>
    <property type="match status" value="1"/>
</dbReference>
<sequence>MPMTRAEAVIDLEALRRNLATVSSAVTGVPVMAVVKADAYGHGMTRIAQEARGAGVSWLGVALLSEARALRAAGDTGLILAWLWAPGDPDLDACVGSDVDISVSALWALSDVAASARRLGVRARVHLKVDTGLSRNGASLDEWADLVGAALAEQGSGAIDVVSVWSHLANADRPDDQSVADQRTAYEAAVAVAAEAGLPPVVRHLANTPAALGYPETRYDLVRIGIGIYGVPPATPGSASALGLTSVMTLRGRLALVKVIPAGQSVSYGSNWTAPRRTRVGLVPLGYADGVPRSASGRAQVLVNGARCPILGRVAMDQFVIDLGELVGDVRAGSDVVLFGDEATGAPTADDWAVASDTIGYEIVTRVGARVPRRYVGAR</sequence>
<dbReference type="PROSITE" id="PS00395">
    <property type="entry name" value="ALANINE_RACEMASE"/>
    <property type="match status" value="1"/>
</dbReference>
<name>A0A6J7DJA8_9ZZZZ</name>
<dbReference type="InterPro" id="IPR009006">
    <property type="entry name" value="Ala_racemase/Decarboxylase_C"/>
</dbReference>
<dbReference type="GO" id="GO:0005829">
    <property type="term" value="C:cytosol"/>
    <property type="evidence" value="ECO:0007669"/>
    <property type="project" value="TreeGrafter"/>
</dbReference>
<evidence type="ECO:0000259" key="4">
    <source>
        <dbReference type="SMART" id="SM01005"/>
    </source>
</evidence>
<evidence type="ECO:0000256" key="2">
    <source>
        <dbReference type="ARBA" id="ARBA00022898"/>
    </source>
</evidence>
<dbReference type="InterPro" id="IPR011079">
    <property type="entry name" value="Ala_racemase_C"/>
</dbReference>
<feature type="domain" description="Alanine racemase C-terminal" evidence="4">
    <location>
        <begin position="247"/>
        <end position="376"/>
    </location>
</feature>
<evidence type="ECO:0000256" key="1">
    <source>
        <dbReference type="ARBA" id="ARBA00001933"/>
    </source>
</evidence>
<dbReference type="SMART" id="SM01005">
    <property type="entry name" value="Ala_racemase_C"/>
    <property type="match status" value="1"/>
</dbReference>
<reference evidence="5" key="1">
    <citation type="submission" date="2020-05" db="EMBL/GenBank/DDBJ databases">
        <authorList>
            <person name="Chiriac C."/>
            <person name="Salcher M."/>
            <person name="Ghai R."/>
            <person name="Kavagutti S V."/>
        </authorList>
    </citation>
    <scope>NUCLEOTIDE SEQUENCE</scope>
</reference>
<dbReference type="SUPFAM" id="SSF50621">
    <property type="entry name" value="Alanine racemase C-terminal domain-like"/>
    <property type="match status" value="1"/>
</dbReference>
<dbReference type="PRINTS" id="PR00992">
    <property type="entry name" value="ALARACEMASE"/>
</dbReference>
<dbReference type="EMBL" id="CAFBLS010000044">
    <property type="protein sequence ID" value="CAB4867323.1"/>
    <property type="molecule type" value="Genomic_DNA"/>
</dbReference>
<comment type="cofactor">
    <cofactor evidence="1">
        <name>pyridoxal 5'-phosphate</name>
        <dbReference type="ChEBI" id="CHEBI:597326"/>
    </cofactor>
</comment>
<dbReference type="GO" id="GO:0030632">
    <property type="term" value="P:D-alanine biosynthetic process"/>
    <property type="evidence" value="ECO:0007669"/>
    <property type="project" value="TreeGrafter"/>
</dbReference>
<protein>
    <submittedName>
        <fullName evidence="5">Unannotated protein</fullName>
    </submittedName>
</protein>
<evidence type="ECO:0000313" key="5">
    <source>
        <dbReference type="EMBL" id="CAB4867323.1"/>
    </source>
</evidence>
<dbReference type="PANTHER" id="PTHR30511">
    <property type="entry name" value="ALANINE RACEMASE"/>
    <property type="match status" value="1"/>
</dbReference>
<dbReference type="Gene3D" id="3.20.20.10">
    <property type="entry name" value="Alanine racemase"/>
    <property type="match status" value="1"/>
</dbReference>
<dbReference type="InterPro" id="IPR029066">
    <property type="entry name" value="PLP-binding_barrel"/>
</dbReference>
<dbReference type="InterPro" id="IPR000821">
    <property type="entry name" value="Ala_racemase"/>
</dbReference>
<dbReference type="NCBIfam" id="TIGR00492">
    <property type="entry name" value="alr"/>
    <property type="match status" value="1"/>
</dbReference>
<dbReference type="Gene3D" id="2.40.37.10">
    <property type="entry name" value="Lyase, Ornithine Decarboxylase, Chain A, domain 1"/>
    <property type="match status" value="1"/>
</dbReference>
<dbReference type="AlphaFoldDB" id="A0A6J7DJA8"/>
<dbReference type="InterPro" id="IPR001608">
    <property type="entry name" value="Ala_racemase_N"/>
</dbReference>